<feature type="region of interest" description="Disordered" evidence="1">
    <location>
        <begin position="60"/>
        <end position="96"/>
    </location>
</feature>
<accession>A0AAU8FX50</accession>
<protein>
    <recommendedName>
        <fullName evidence="3">Centromere-binding protein ParB C-terminal domain-containing protein</fullName>
    </recommendedName>
</protein>
<reference evidence="2" key="1">
    <citation type="submission" date="2024-06" db="EMBL/GenBank/DDBJ databases">
        <title>Complete genome sequence of the cellulolytic actinobacterium, Cellulosimicrobium ES-005.</title>
        <authorList>
            <person name="Matthews C.T."/>
            <person name="Underwood K.D."/>
            <person name="Ghanchi K.M."/>
            <person name="Fields S.D."/>
            <person name="Gardner S.G."/>
        </authorList>
    </citation>
    <scope>NUCLEOTIDE SEQUENCE</scope>
    <source>
        <strain evidence="2">ES-005</strain>
    </source>
</reference>
<proteinExistence type="predicted"/>
<feature type="compositionally biased region" description="Pro residues" evidence="1">
    <location>
        <begin position="85"/>
        <end position="96"/>
    </location>
</feature>
<gene>
    <name evidence="2" type="ORF">ABRQ22_15405</name>
</gene>
<evidence type="ECO:0008006" key="3">
    <source>
        <dbReference type="Google" id="ProtNLM"/>
    </source>
</evidence>
<organism evidence="2">
    <name type="scientific">Cellulosimicrobium sp. ES-005</name>
    <dbReference type="NCBI Taxonomy" id="3163031"/>
    <lineage>
        <taxon>Bacteria</taxon>
        <taxon>Bacillati</taxon>
        <taxon>Actinomycetota</taxon>
        <taxon>Actinomycetes</taxon>
        <taxon>Micrococcales</taxon>
        <taxon>Promicromonosporaceae</taxon>
        <taxon>Cellulosimicrobium</taxon>
    </lineage>
</organism>
<sequence length="96" mass="10538">MTATTTTLKVRVSTRDKLREYAVGQAVTLDVAIDRLLAEHAEREFWAAMAKLAPGEYQAQMQAEGQWPSDDDYGLEDTMAKSQPPAQPAPAPTSED</sequence>
<dbReference type="EMBL" id="CP159290">
    <property type="protein sequence ID" value="XCH28969.1"/>
    <property type="molecule type" value="Genomic_DNA"/>
</dbReference>
<dbReference type="RefSeq" id="WP_353707357.1">
    <property type="nucleotide sequence ID" value="NZ_CP159290.1"/>
</dbReference>
<dbReference type="AlphaFoldDB" id="A0AAU8FX50"/>
<evidence type="ECO:0000313" key="2">
    <source>
        <dbReference type="EMBL" id="XCH28969.1"/>
    </source>
</evidence>
<evidence type="ECO:0000256" key="1">
    <source>
        <dbReference type="SAM" id="MobiDB-lite"/>
    </source>
</evidence>
<name>A0AAU8FX50_9MICO</name>